<dbReference type="InterPro" id="IPR029058">
    <property type="entry name" value="AB_hydrolase_fold"/>
</dbReference>
<protein>
    <recommendedName>
        <fullName evidence="1">Serine aminopeptidase S33 domain-containing protein</fullName>
    </recommendedName>
</protein>
<reference evidence="2 3" key="1">
    <citation type="submission" date="2014-11" db="EMBL/GenBank/DDBJ databases">
        <title>Genome sequence and analysis of novel Kurthia sp.</title>
        <authorList>
            <person name="Lawson J.N."/>
            <person name="Gonzalez J.E."/>
            <person name="Rinauldi L."/>
            <person name="Xuan Z."/>
            <person name="Firman A."/>
            <person name="Shaddox L."/>
            <person name="Trudeau A."/>
            <person name="Shah S."/>
            <person name="Reiman D."/>
        </authorList>
    </citation>
    <scope>NUCLEOTIDE SEQUENCE [LARGE SCALE GENOMIC DNA]</scope>
    <source>
        <strain evidence="2 3">3B1D</strain>
    </source>
</reference>
<evidence type="ECO:0000259" key="1">
    <source>
        <dbReference type="Pfam" id="PF12146"/>
    </source>
</evidence>
<dbReference type="Pfam" id="PF12146">
    <property type="entry name" value="Hydrolase_4"/>
    <property type="match status" value="1"/>
</dbReference>
<proteinExistence type="predicted"/>
<feature type="domain" description="Serine aminopeptidase S33" evidence="1">
    <location>
        <begin position="26"/>
        <end position="291"/>
    </location>
</feature>
<dbReference type="Proteomes" id="UP000288623">
    <property type="component" value="Unassembled WGS sequence"/>
</dbReference>
<comment type="caution">
    <text evidence="2">The sequence shown here is derived from an EMBL/GenBank/DDBJ whole genome shotgun (WGS) entry which is preliminary data.</text>
</comment>
<gene>
    <name evidence="2" type="ORF">QI30_10010</name>
</gene>
<dbReference type="PANTHER" id="PTHR11614">
    <property type="entry name" value="PHOSPHOLIPASE-RELATED"/>
    <property type="match status" value="1"/>
</dbReference>
<organism evidence="2 3">
    <name type="scientific">Candidatus Kurthia intestinigallinarum</name>
    <dbReference type="NCBI Taxonomy" id="1562256"/>
    <lineage>
        <taxon>Bacteria</taxon>
        <taxon>Bacillati</taxon>
        <taxon>Bacillota</taxon>
        <taxon>Bacilli</taxon>
        <taxon>Bacillales</taxon>
        <taxon>Caryophanaceae</taxon>
        <taxon>Kurthia</taxon>
    </lineage>
</organism>
<keyword evidence="3" id="KW-1185">Reference proteome</keyword>
<evidence type="ECO:0000313" key="2">
    <source>
        <dbReference type="EMBL" id="RUS55270.1"/>
    </source>
</evidence>
<evidence type="ECO:0000313" key="3">
    <source>
        <dbReference type="Proteomes" id="UP000288623"/>
    </source>
</evidence>
<dbReference type="InterPro" id="IPR022742">
    <property type="entry name" value="Hydrolase_4"/>
</dbReference>
<accession>A0A433RSX9</accession>
<dbReference type="EMBL" id="JTFC01000031">
    <property type="protein sequence ID" value="RUS55270.1"/>
    <property type="molecule type" value="Genomic_DNA"/>
</dbReference>
<dbReference type="SUPFAM" id="SSF53474">
    <property type="entry name" value="alpha/beta-Hydrolases"/>
    <property type="match status" value="1"/>
</dbReference>
<dbReference type="InterPro" id="IPR051044">
    <property type="entry name" value="MAG_DAG_Lipase"/>
</dbReference>
<dbReference type="Gene3D" id="3.40.50.1820">
    <property type="entry name" value="alpha/beta hydrolase"/>
    <property type="match status" value="1"/>
</dbReference>
<dbReference type="RefSeq" id="WP_158621027.1">
    <property type="nucleotide sequence ID" value="NZ_JTFC01000031.1"/>
</dbReference>
<name>A0A433RSX9_9BACL</name>
<dbReference type="AlphaFoldDB" id="A0A433RSX9"/>
<dbReference type="OrthoDB" id="9806902at2"/>
<sequence>MRKEEFILTTPDGYQLATAVYMPEGEQKGYLHILHGMSEYHGRYDDFARYIASNGYVVGLHSHRGHGKNAELNHTPLGYYGPTDGFNKVVEDVHFVMMTLRTRYDLPKPILLGHSMGSIVTRRFIELYSDTIQKVIIMGTLVHSPIHQVAAQLAKRLAKRDGEATEAKLIDRLGGSSNNRKIKNAETPKDWLSTDRAQVAAYLKDPYCNYTSTNQFYADFMEGFEVASRPTEVAKIRKDLPMLLISGSDDPIGGYGKGVWKVARQYYDAGISKLSVHLFDGMRHEILNETNNQLIYQTILKWLEKKIYEQQL</sequence>